<sequence length="78" mass="8518">MPVQAMGRARPRRLPEDNNSDPSAILCARPCVNGVEMSARRRSAIFAQVVDGGVTSRRNGKMALFRNCRCLVGSLICL</sequence>
<name>I1QNU4_ORYGL</name>
<accession>I1QNU4</accession>
<organism evidence="2 3">
    <name type="scientific">Oryza glaberrima</name>
    <name type="common">African rice</name>
    <dbReference type="NCBI Taxonomy" id="4538"/>
    <lineage>
        <taxon>Eukaryota</taxon>
        <taxon>Viridiplantae</taxon>
        <taxon>Streptophyta</taxon>
        <taxon>Embryophyta</taxon>
        <taxon>Tracheophyta</taxon>
        <taxon>Spermatophyta</taxon>
        <taxon>Magnoliopsida</taxon>
        <taxon>Liliopsida</taxon>
        <taxon>Poales</taxon>
        <taxon>Poaceae</taxon>
        <taxon>BOP clade</taxon>
        <taxon>Oryzoideae</taxon>
        <taxon>Oryzeae</taxon>
        <taxon>Oryzinae</taxon>
        <taxon>Oryza</taxon>
    </lineage>
</organism>
<dbReference type="Proteomes" id="UP000007306">
    <property type="component" value="Chromosome 9"/>
</dbReference>
<dbReference type="HOGENOM" id="CLU_2626002_0_0_1"/>
<reference evidence="2 3" key="2">
    <citation type="submission" date="2018-04" db="EMBL/GenBank/DDBJ databases">
        <title>OglaRS2 (Oryza glaberrima Reference Sequence Version 2).</title>
        <authorList>
            <person name="Zhang J."/>
            <person name="Kudrna D."/>
            <person name="Lee S."/>
            <person name="Talag J."/>
            <person name="Rajasekar S."/>
            <person name="Wing R.A."/>
        </authorList>
    </citation>
    <scope>NUCLEOTIDE SEQUENCE [LARGE SCALE GENOMIC DNA]</scope>
    <source>
        <strain evidence="2 3">cv. IRGC 96717</strain>
    </source>
</reference>
<dbReference type="EnsemblPlants" id="ORGLA09G0072300.1">
    <property type="protein sequence ID" value="ORGLA09G0072300.1"/>
    <property type="gene ID" value="ORGLA09G0072300"/>
</dbReference>
<dbReference type="AlphaFoldDB" id="I1QNU4"/>
<feature type="region of interest" description="Disordered" evidence="1">
    <location>
        <begin position="1"/>
        <end position="21"/>
    </location>
</feature>
<dbReference type="Gramene" id="ORGLA09G0072300.1">
    <property type="protein sequence ID" value="ORGLA09G0072300.1"/>
    <property type="gene ID" value="ORGLA09G0072300"/>
</dbReference>
<reference evidence="2" key="1">
    <citation type="submission" date="2015-06" db="UniProtKB">
        <authorList>
            <consortium name="EnsemblPlants"/>
        </authorList>
    </citation>
    <scope>IDENTIFICATION</scope>
</reference>
<keyword evidence="3" id="KW-1185">Reference proteome</keyword>
<evidence type="ECO:0000313" key="2">
    <source>
        <dbReference type="EnsemblPlants" id="ORGLA09G0072300.1"/>
    </source>
</evidence>
<proteinExistence type="predicted"/>
<protein>
    <submittedName>
        <fullName evidence="2">Uncharacterized protein</fullName>
    </submittedName>
</protein>
<evidence type="ECO:0000256" key="1">
    <source>
        <dbReference type="SAM" id="MobiDB-lite"/>
    </source>
</evidence>
<evidence type="ECO:0000313" key="3">
    <source>
        <dbReference type="Proteomes" id="UP000007306"/>
    </source>
</evidence>
<dbReference type="OMA" id="LFRNCRC"/>